<sequence>MQTMYSGMVNSPVTELAAGITAAQTSITVLNGAVLPAAPNLAVIGQGELAETILYTGKSGNNLTGITRGLQGDARAWTAGISIARNFTEADYAALVANINELDTSKAGTAIATTSANGLMASADKQLSANRNGYGTTAGTGAAYTVTLSPAPTLVAGLTFRVKLHTTNTSTAPTINVNGLGARTIVRPPGSVPVGLLKTAVYTLTYDGTNFFLQGEGGEYGTAVAAEVLAGKTIGTDAGIVTGTMPNRSGTQVSNTGLGAHVAGQLDVYPASGYYDGVSAVSRVTDADFIAANVRSGVNLFGLLGTLIEGKRWASTSVMSSTSYLPFTMSSGSSGSSIYVQVAQSLGFTPSMVIIEYGSSGLSVFNRSKVNYEIVSLNRAGTQLGNYRLTGNAYCDDTGFRLPVQWDGREHTWIAIE</sequence>
<dbReference type="RefSeq" id="WP_146200496.1">
    <property type="nucleotide sequence ID" value="NZ_BDQX01000231.1"/>
</dbReference>
<name>A0A2R5F0C1_9BACL</name>
<reference evidence="1 2" key="1">
    <citation type="submission" date="2017-08" db="EMBL/GenBank/DDBJ databases">
        <title>Substantial Increase in Enzyme Production by Combined Drug-Resistance Mutations in Paenibacillus agaridevorans.</title>
        <authorList>
            <person name="Tanaka Y."/>
            <person name="Funane K."/>
            <person name="Hosaka T."/>
            <person name="Shiwa Y."/>
            <person name="Fujita N."/>
            <person name="Miyazaki T."/>
            <person name="Yoshikawa H."/>
            <person name="Murakami K."/>
            <person name="Kasahara K."/>
            <person name="Inaoka T."/>
            <person name="Hiraga Y."/>
            <person name="Ochi K."/>
        </authorList>
    </citation>
    <scope>NUCLEOTIDE SEQUENCE [LARGE SCALE GENOMIC DNA]</scope>
    <source>
        <strain evidence="1 2">T-3040</strain>
    </source>
</reference>
<protein>
    <submittedName>
        <fullName evidence="1">Uncharacterized protein</fullName>
    </submittedName>
</protein>
<dbReference type="AlphaFoldDB" id="A0A2R5F0C1"/>
<organism evidence="1 2">
    <name type="scientific">Paenibacillus agaridevorans</name>
    <dbReference type="NCBI Taxonomy" id="171404"/>
    <lineage>
        <taxon>Bacteria</taxon>
        <taxon>Bacillati</taxon>
        <taxon>Bacillota</taxon>
        <taxon>Bacilli</taxon>
        <taxon>Bacillales</taxon>
        <taxon>Paenibacillaceae</taxon>
        <taxon>Paenibacillus</taxon>
    </lineage>
</organism>
<dbReference type="EMBL" id="BDQX01000231">
    <property type="protein sequence ID" value="GBG09523.1"/>
    <property type="molecule type" value="Genomic_DNA"/>
</dbReference>
<keyword evidence="2" id="KW-1185">Reference proteome</keyword>
<gene>
    <name evidence="1" type="ORF">PAT3040_04173</name>
</gene>
<evidence type="ECO:0000313" key="1">
    <source>
        <dbReference type="EMBL" id="GBG09523.1"/>
    </source>
</evidence>
<accession>A0A2R5F0C1</accession>
<dbReference type="Proteomes" id="UP000245202">
    <property type="component" value="Unassembled WGS sequence"/>
</dbReference>
<proteinExistence type="predicted"/>
<comment type="caution">
    <text evidence="1">The sequence shown here is derived from an EMBL/GenBank/DDBJ whole genome shotgun (WGS) entry which is preliminary data.</text>
</comment>
<evidence type="ECO:0000313" key="2">
    <source>
        <dbReference type="Proteomes" id="UP000245202"/>
    </source>
</evidence>